<sequence length="103" mass="11733">MKPIFLALLLPLALAEEEYRPRYWLTNAGYGAPPYEKLTSKCKQNKNWNYFCGTSPNPVGSEDILPFPDLYPTRRYGCEYAVQQEGSKLGTCQVNQVPGYCPY</sequence>
<dbReference type="VEuPathDB" id="FungiDB:LEMA_P081180.1"/>
<accession>E5A5I1</accession>
<feature type="signal peptide" evidence="1">
    <location>
        <begin position="1"/>
        <end position="15"/>
    </location>
</feature>
<keyword evidence="3" id="KW-1185">Reference proteome</keyword>
<dbReference type="HOGENOM" id="CLU_2264252_0_0_1"/>
<dbReference type="AlphaFoldDB" id="E5A5I1"/>
<reference evidence="3" key="1">
    <citation type="journal article" date="2011" name="Nat. Commun.">
        <title>Effector diversification within compartments of the Leptosphaeria maculans genome affected by Repeat-Induced Point mutations.</title>
        <authorList>
            <person name="Rouxel T."/>
            <person name="Grandaubert J."/>
            <person name="Hane J.K."/>
            <person name="Hoede C."/>
            <person name="van de Wouw A.P."/>
            <person name="Couloux A."/>
            <person name="Dominguez V."/>
            <person name="Anthouard V."/>
            <person name="Bally P."/>
            <person name="Bourras S."/>
            <person name="Cozijnsen A.J."/>
            <person name="Ciuffetti L.M."/>
            <person name="Degrave A."/>
            <person name="Dilmaghani A."/>
            <person name="Duret L."/>
            <person name="Fudal I."/>
            <person name="Goodwin S.B."/>
            <person name="Gout L."/>
            <person name="Glaser N."/>
            <person name="Linglin J."/>
            <person name="Kema G.H.J."/>
            <person name="Lapalu N."/>
            <person name="Lawrence C.B."/>
            <person name="May K."/>
            <person name="Meyer M."/>
            <person name="Ollivier B."/>
            <person name="Poulain J."/>
            <person name="Schoch C.L."/>
            <person name="Simon A."/>
            <person name="Spatafora J.W."/>
            <person name="Stachowiak A."/>
            <person name="Turgeon B.G."/>
            <person name="Tyler B.M."/>
            <person name="Vincent D."/>
            <person name="Weissenbach J."/>
            <person name="Amselem J."/>
            <person name="Quesneville H."/>
            <person name="Oliver R.P."/>
            <person name="Wincker P."/>
            <person name="Balesdent M.-H."/>
            <person name="Howlett B.J."/>
        </authorList>
    </citation>
    <scope>NUCLEOTIDE SEQUENCE [LARGE SCALE GENOMIC DNA]</scope>
    <source>
        <strain evidence="3">JN3 / isolate v23.1.3 / race Av1-4-5-6-7-8</strain>
    </source>
</reference>
<organism evidence="3">
    <name type="scientific">Leptosphaeria maculans (strain JN3 / isolate v23.1.3 / race Av1-4-5-6-7-8)</name>
    <name type="common">Blackleg fungus</name>
    <name type="synonym">Phoma lingam</name>
    <dbReference type="NCBI Taxonomy" id="985895"/>
    <lineage>
        <taxon>Eukaryota</taxon>
        <taxon>Fungi</taxon>
        <taxon>Dikarya</taxon>
        <taxon>Ascomycota</taxon>
        <taxon>Pezizomycotina</taxon>
        <taxon>Dothideomycetes</taxon>
        <taxon>Pleosporomycetidae</taxon>
        <taxon>Pleosporales</taxon>
        <taxon>Pleosporineae</taxon>
        <taxon>Leptosphaeriaceae</taxon>
        <taxon>Plenodomus</taxon>
        <taxon>Plenodomus lingam/Leptosphaeria maculans species complex</taxon>
    </lineage>
</organism>
<feature type="chain" id="PRO_5012203854" evidence="1">
    <location>
        <begin position="16"/>
        <end position="103"/>
    </location>
</feature>
<gene>
    <name evidence="2" type="ORF">LEMA_P081180.1</name>
</gene>
<protein>
    <submittedName>
        <fullName evidence="2">Predicted protein</fullName>
    </submittedName>
</protein>
<dbReference type="Proteomes" id="UP000002668">
    <property type="component" value="Genome"/>
</dbReference>
<evidence type="ECO:0000256" key="1">
    <source>
        <dbReference type="SAM" id="SignalP"/>
    </source>
</evidence>
<dbReference type="EMBL" id="FP929134">
    <property type="protein sequence ID" value="CBX98879.1"/>
    <property type="molecule type" value="Genomic_DNA"/>
</dbReference>
<keyword evidence="1" id="KW-0732">Signal</keyword>
<name>E5A5I1_LEPMJ</name>
<proteinExistence type="predicted"/>
<dbReference type="InParanoid" id="E5A5I1"/>
<evidence type="ECO:0000313" key="3">
    <source>
        <dbReference type="Proteomes" id="UP000002668"/>
    </source>
</evidence>
<evidence type="ECO:0000313" key="2">
    <source>
        <dbReference type="EMBL" id="CBX98879.1"/>
    </source>
</evidence>